<proteinExistence type="predicted"/>
<dbReference type="OrthoDB" id="350804at2157"/>
<name>A0A5C0XUD7_PYRFU</name>
<sequence length="79" mass="9027">MDFAKLPKSAQLVLKVLEEPMSSKEIAKRTNLSERTVRYAIKLLKDSGIVKEVYLLQDARKRVYVLSENFNDILEGSPT</sequence>
<dbReference type="Pfam" id="PF12840">
    <property type="entry name" value="HTH_20"/>
    <property type="match status" value="1"/>
</dbReference>
<dbReference type="Gene3D" id="1.10.10.10">
    <property type="entry name" value="Winged helix-like DNA-binding domain superfamily/Winged helix DNA-binding domain"/>
    <property type="match status" value="1"/>
</dbReference>
<dbReference type="AlphaFoldDB" id="A0A5C0XUD7"/>
<reference evidence="1 2" key="1">
    <citation type="submission" date="2017-08" db="EMBL/GenBank/DDBJ databases">
        <title>Resequencing and Reannotation of the genome of Pyrococcus furiosus type strain DSM3638.</title>
        <authorList>
            <person name="Reichelt R.M."/>
            <person name="Bunk B."/>
        </authorList>
    </citation>
    <scope>NUCLEOTIDE SEQUENCE [LARGE SCALE GENOMIC DNA]</scope>
    <source>
        <strain evidence="1 2">DSM 3638</strain>
    </source>
</reference>
<gene>
    <name evidence="1" type="ORF">PFDSM3638_09545</name>
</gene>
<dbReference type="Proteomes" id="UP000324354">
    <property type="component" value="Chromosome"/>
</dbReference>
<dbReference type="CDD" id="cd00090">
    <property type="entry name" value="HTH_ARSR"/>
    <property type="match status" value="1"/>
</dbReference>
<dbReference type="InterPro" id="IPR036388">
    <property type="entry name" value="WH-like_DNA-bd_sf"/>
</dbReference>
<protein>
    <submittedName>
        <fullName evidence="1">ArsR family transcriptional regulator</fullName>
    </submittedName>
</protein>
<dbReference type="InterPro" id="IPR036390">
    <property type="entry name" value="WH_DNA-bd_sf"/>
</dbReference>
<dbReference type="InterPro" id="IPR011991">
    <property type="entry name" value="ArsR-like_HTH"/>
</dbReference>
<organism evidence="1 2">
    <name type="scientific">Pyrococcus furiosus (strain ATCC 43587 / DSM 3638 / JCM 8422 / Vc1)</name>
    <dbReference type="NCBI Taxonomy" id="186497"/>
    <lineage>
        <taxon>Archaea</taxon>
        <taxon>Methanobacteriati</taxon>
        <taxon>Methanobacteriota</taxon>
        <taxon>Thermococci</taxon>
        <taxon>Thermococcales</taxon>
        <taxon>Thermococcaceae</taxon>
        <taxon>Pyrococcus</taxon>
    </lineage>
</organism>
<dbReference type="EMBL" id="CP023154">
    <property type="protein sequence ID" value="QEK79494.1"/>
    <property type="molecule type" value="Genomic_DNA"/>
</dbReference>
<accession>A0A5C0XUD7</accession>
<dbReference type="SUPFAM" id="SSF46785">
    <property type="entry name" value="Winged helix' DNA-binding domain"/>
    <property type="match status" value="1"/>
</dbReference>
<evidence type="ECO:0000313" key="1">
    <source>
        <dbReference type="EMBL" id="QEK79494.1"/>
    </source>
</evidence>
<evidence type="ECO:0000313" key="2">
    <source>
        <dbReference type="Proteomes" id="UP000324354"/>
    </source>
</evidence>